<keyword evidence="4" id="KW-1185">Reference proteome</keyword>
<dbReference type="GO" id="GO:0008643">
    <property type="term" value="P:carbohydrate transport"/>
    <property type="evidence" value="ECO:0007669"/>
    <property type="project" value="InterPro"/>
</dbReference>
<comment type="caution">
    <text evidence="3">The sequence shown here is derived from an EMBL/GenBank/DDBJ whole genome shotgun (WGS) entry which is preliminary data.</text>
</comment>
<dbReference type="GO" id="GO:0005886">
    <property type="term" value="C:plasma membrane"/>
    <property type="evidence" value="ECO:0007669"/>
    <property type="project" value="TreeGrafter"/>
</dbReference>
<feature type="transmembrane region" description="Helical" evidence="2">
    <location>
        <begin position="123"/>
        <end position="144"/>
    </location>
</feature>
<feature type="transmembrane region" description="Helical" evidence="2">
    <location>
        <begin position="196"/>
        <end position="216"/>
    </location>
</feature>
<dbReference type="Pfam" id="PF13347">
    <property type="entry name" value="MFS_2"/>
    <property type="match status" value="1"/>
</dbReference>
<dbReference type="EMBL" id="JAMYWD010000002">
    <property type="protein sequence ID" value="KAJ4978821.1"/>
    <property type="molecule type" value="Genomic_DNA"/>
</dbReference>
<dbReference type="InterPro" id="IPR036259">
    <property type="entry name" value="MFS_trans_sf"/>
</dbReference>
<evidence type="ECO:0000256" key="1">
    <source>
        <dbReference type="ARBA" id="ARBA00008335"/>
    </source>
</evidence>
<accession>A0A9Q0KY47</accession>
<name>A0A9Q0KY47_9MAGN</name>
<organism evidence="3 4">
    <name type="scientific">Protea cynaroides</name>
    <dbReference type="NCBI Taxonomy" id="273540"/>
    <lineage>
        <taxon>Eukaryota</taxon>
        <taxon>Viridiplantae</taxon>
        <taxon>Streptophyta</taxon>
        <taxon>Embryophyta</taxon>
        <taxon>Tracheophyta</taxon>
        <taxon>Spermatophyta</taxon>
        <taxon>Magnoliopsida</taxon>
        <taxon>Proteales</taxon>
        <taxon>Proteaceae</taxon>
        <taxon>Protea</taxon>
    </lineage>
</organism>
<dbReference type="GO" id="GO:0015293">
    <property type="term" value="F:symporter activity"/>
    <property type="evidence" value="ECO:0007669"/>
    <property type="project" value="InterPro"/>
</dbReference>
<gene>
    <name evidence="3" type="ORF">NE237_009601</name>
</gene>
<keyword evidence="2" id="KW-0812">Transmembrane</keyword>
<evidence type="ECO:0000256" key="2">
    <source>
        <dbReference type="SAM" id="Phobius"/>
    </source>
</evidence>
<dbReference type="AlphaFoldDB" id="A0A9Q0KY47"/>
<feature type="transmembrane region" description="Helical" evidence="2">
    <location>
        <begin position="338"/>
        <end position="361"/>
    </location>
</feature>
<protein>
    <recommendedName>
        <fullName evidence="5">Major facilitator superfamily domain-containing protein 12-like</fullName>
    </recommendedName>
</protein>
<dbReference type="SUPFAM" id="SSF103473">
    <property type="entry name" value="MFS general substrate transporter"/>
    <property type="match status" value="1"/>
</dbReference>
<dbReference type="OrthoDB" id="1730117at2759"/>
<feature type="transmembrane region" description="Helical" evidence="2">
    <location>
        <begin position="373"/>
        <end position="394"/>
    </location>
</feature>
<feature type="transmembrane region" description="Helical" evidence="2">
    <location>
        <begin position="312"/>
        <end position="331"/>
    </location>
</feature>
<evidence type="ECO:0008006" key="5">
    <source>
        <dbReference type="Google" id="ProtNLM"/>
    </source>
</evidence>
<feature type="transmembrane region" description="Helical" evidence="2">
    <location>
        <begin position="419"/>
        <end position="439"/>
    </location>
</feature>
<dbReference type="PANTHER" id="PTHR11328">
    <property type="entry name" value="MAJOR FACILITATOR SUPERFAMILY DOMAIN-CONTAINING PROTEIN"/>
    <property type="match status" value="1"/>
</dbReference>
<comment type="similarity">
    <text evidence="1">Belongs to the major facilitator superfamily.</text>
</comment>
<keyword evidence="2" id="KW-1133">Transmembrane helix</keyword>
<feature type="transmembrane region" description="Helical" evidence="2">
    <location>
        <begin position="164"/>
        <end position="184"/>
    </location>
</feature>
<feature type="transmembrane region" description="Helical" evidence="2">
    <location>
        <begin position="85"/>
        <end position="111"/>
    </location>
</feature>
<keyword evidence="2" id="KW-0472">Membrane</keyword>
<dbReference type="FunFam" id="1.20.1250.20:FF:000267">
    <property type="entry name" value="AT3g60070/T2O9_50"/>
    <property type="match status" value="1"/>
</dbReference>
<feature type="transmembrane region" description="Helical" evidence="2">
    <location>
        <begin position="20"/>
        <end position="43"/>
    </location>
</feature>
<feature type="transmembrane region" description="Helical" evidence="2">
    <location>
        <begin position="283"/>
        <end position="300"/>
    </location>
</feature>
<evidence type="ECO:0000313" key="4">
    <source>
        <dbReference type="Proteomes" id="UP001141806"/>
    </source>
</evidence>
<dbReference type="Proteomes" id="UP001141806">
    <property type="component" value="Unassembled WGS sequence"/>
</dbReference>
<dbReference type="PANTHER" id="PTHR11328:SF28">
    <property type="entry name" value="MAJOR FACILITATOR SUPERFAMILY DOMAIN-CONTAINING PROTEIN 12"/>
    <property type="match status" value="1"/>
</dbReference>
<evidence type="ECO:0000313" key="3">
    <source>
        <dbReference type="EMBL" id="KAJ4978821.1"/>
    </source>
</evidence>
<proteinExistence type="inferred from homology"/>
<reference evidence="3" key="1">
    <citation type="journal article" date="2023" name="Plant J.">
        <title>The genome of the king protea, Protea cynaroides.</title>
        <authorList>
            <person name="Chang J."/>
            <person name="Duong T.A."/>
            <person name="Schoeman C."/>
            <person name="Ma X."/>
            <person name="Roodt D."/>
            <person name="Barker N."/>
            <person name="Li Z."/>
            <person name="Van de Peer Y."/>
            <person name="Mizrachi E."/>
        </authorList>
    </citation>
    <scope>NUCLEOTIDE SEQUENCE</scope>
    <source>
        <tissue evidence="3">Young leaves</tissue>
    </source>
</reference>
<feature type="transmembrane region" description="Helical" evidence="2">
    <location>
        <begin position="244"/>
        <end position="271"/>
    </location>
</feature>
<dbReference type="InterPro" id="IPR039672">
    <property type="entry name" value="MFS_2"/>
</dbReference>
<sequence>MVHSWEEEEPCSKLLGRVSVFYYGVGHMLNDITSACWFTYLLVFLTDIGLSPRDAAIVMLSGQVADGFTTIFAGELIDRFGHFKIWHGAGSVLVAVSFSSVFGGCLPCKIFGTNSSAMQTASYSMFAAIFNVGWAATQVSHMSMVNCITLNPTSRVVLASCRNAFTMVANLGLYAIALAVFNIYKSTTQVGIESQYRWIAYLSIFIGCCFVGIFLFGTKEPRVNRGAQGTTNHRISWAHWFKKILYYQVALVYVVTRLVTNVSQALFAFYVIHDLQMAQSSKALVPAIIYICSFAVSVILQEFKWTGQRLKAFFTAGGILWIFSGAGILVLPSSMHGLMYLLSVTIGVANALMTVTGVSMQSILVGEDLNGCAFVYGSLSFLDKMSCGLALYVLESYQSSDRSLQCCSPIMGCLSITRYGLGLLPASCALLGSVITYTMDLDTPKLKPLAEPLLC</sequence>
<dbReference type="Gene3D" id="1.20.1250.20">
    <property type="entry name" value="MFS general substrate transporter like domains"/>
    <property type="match status" value="1"/>
</dbReference>